<evidence type="ECO:0000313" key="1">
    <source>
        <dbReference type="EMBL" id="CAF5011025.1"/>
    </source>
</evidence>
<gene>
    <name evidence="1" type="ORF">GIL414_LOCUS57863</name>
</gene>
<name>A0A8S3DGZ7_9BILA</name>
<evidence type="ECO:0000313" key="2">
    <source>
        <dbReference type="Proteomes" id="UP000681720"/>
    </source>
</evidence>
<accession>A0A8S3DGZ7</accession>
<proteinExistence type="predicted"/>
<dbReference type="Proteomes" id="UP000681720">
    <property type="component" value="Unassembled WGS sequence"/>
</dbReference>
<feature type="non-terminal residue" evidence="1">
    <location>
        <position position="55"/>
    </location>
</feature>
<dbReference type="AlphaFoldDB" id="A0A8S3DGZ7"/>
<feature type="non-terminal residue" evidence="1">
    <location>
        <position position="1"/>
    </location>
</feature>
<dbReference type="EMBL" id="CAJOBJ010211029">
    <property type="protein sequence ID" value="CAF5011025.1"/>
    <property type="molecule type" value="Genomic_DNA"/>
</dbReference>
<protein>
    <submittedName>
        <fullName evidence="1">Uncharacterized protein</fullName>
    </submittedName>
</protein>
<organism evidence="1 2">
    <name type="scientific">Rotaria magnacalcarata</name>
    <dbReference type="NCBI Taxonomy" id="392030"/>
    <lineage>
        <taxon>Eukaryota</taxon>
        <taxon>Metazoa</taxon>
        <taxon>Spiralia</taxon>
        <taxon>Gnathifera</taxon>
        <taxon>Rotifera</taxon>
        <taxon>Eurotatoria</taxon>
        <taxon>Bdelloidea</taxon>
        <taxon>Philodinida</taxon>
        <taxon>Philodinidae</taxon>
        <taxon>Rotaria</taxon>
    </lineage>
</organism>
<sequence>LGIDIQDDLGRHEVGFLENTVRTPDNNGAGCRINATFTIARVPGNFHISTHSAAM</sequence>
<comment type="caution">
    <text evidence="1">The sequence shown here is derived from an EMBL/GenBank/DDBJ whole genome shotgun (WGS) entry which is preliminary data.</text>
</comment>
<reference evidence="1" key="1">
    <citation type="submission" date="2021-02" db="EMBL/GenBank/DDBJ databases">
        <authorList>
            <person name="Nowell W R."/>
        </authorList>
    </citation>
    <scope>NUCLEOTIDE SEQUENCE</scope>
</reference>